<reference evidence="1" key="1">
    <citation type="submission" date="2021-09" db="EMBL/GenBank/DDBJ databases">
        <authorList>
            <consortium name="Pathogen Informatics"/>
        </authorList>
    </citation>
    <scope>NUCLEOTIDE SEQUENCE</scope>
</reference>
<accession>A0A8J2LNU7</accession>
<dbReference type="AlphaFoldDB" id="A0A8J2LNU7"/>
<sequence length="329" mass="37212">MESYPNTFGSKFVTLFPWSKKATNVSRLTFDIINASENETAIVNIEYDDDGFKKLETMMQLPKKVLNVKPNSYITHKFDTITIMTRLFEEKKIVIPVRARRIFISSNSPISIIQCIFITKKIGDCFTVIPVTMAGNHYSFSIGSSIFNGIVTAYFIPTHTDSHINITTVTKNGLERISRISRFKQGSMIYAYNNSISNSFTVHISASSPIIILLAMRTHLTKTSSETFACTMLVALPNKVYSEIALWDDFDVHFAPLQSSKNYQTQLLLSAPSQNCQPFTVATFRPNKTKLIDIKPNNISNDIAIKWNYRISDAIVGYASKFTFTLYHA</sequence>
<evidence type="ECO:0000313" key="2">
    <source>
        <dbReference type="Proteomes" id="UP000746747"/>
    </source>
</evidence>
<dbReference type="EMBL" id="CAKAEH010000222">
    <property type="protein sequence ID" value="CAG9530279.1"/>
    <property type="molecule type" value="Genomic_DNA"/>
</dbReference>
<keyword evidence="2" id="KW-1185">Reference proteome</keyword>
<proteinExistence type="predicted"/>
<gene>
    <name evidence="1" type="ORF">CJOHNSTONI_LOCUS792</name>
</gene>
<organism evidence="1 2">
    <name type="scientific">Cercopithifilaria johnstoni</name>
    <dbReference type="NCBI Taxonomy" id="2874296"/>
    <lineage>
        <taxon>Eukaryota</taxon>
        <taxon>Metazoa</taxon>
        <taxon>Ecdysozoa</taxon>
        <taxon>Nematoda</taxon>
        <taxon>Chromadorea</taxon>
        <taxon>Rhabditida</taxon>
        <taxon>Spirurina</taxon>
        <taxon>Spiruromorpha</taxon>
        <taxon>Filarioidea</taxon>
        <taxon>Onchocercidae</taxon>
        <taxon>Cercopithifilaria</taxon>
    </lineage>
</organism>
<evidence type="ECO:0000313" key="1">
    <source>
        <dbReference type="EMBL" id="CAG9530279.1"/>
    </source>
</evidence>
<name>A0A8J2LNU7_9BILA</name>
<protein>
    <submittedName>
        <fullName evidence="1">Uncharacterized protein</fullName>
    </submittedName>
</protein>
<comment type="caution">
    <text evidence="1">The sequence shown here is derived from an EMBL/GenBank/DDBJ whole genome shotgun (WGS) entry which is preliminary data.</text>
</comment>
<dbReference type="OrthoDB" id="5815905at2759"/>
<dbReference type="Proteomes" id="UP000746747">
    <property type="component" value="Unassembled WGS sequence"/>
</dbReference>